<dbReference type="HOGENOM" id="CLU_100735_0_0_1"/>
<organism evidence="2">
    <name type="scientific">Capitella teleta</name>
    <name type="common">Polychaete worm</name>
    <dbReference type="NCBI Taxonomy" id="283909"/>
    <lineage>
        <taxon>Eukaryota</taxon>
        <taxon>Metazoa</taxon>
        <taxon>Spiralia</taxon>
        <taxon>Lophotrochozoa</taxon>
        <taxon>Annelida</taxon>
        <taxon>Polychaeta</taxon>
        <taxon>Sedentaria</taxon>
        <taxon>Scolecida</taxon>
        <taxon>Capitellidae</taxon>
        <taxon>Capitella</taxon>
    </lineage>
</organism>
<dbReference type="AlphaFoldDB" id="R7TDZ9"/>
<dbReference type="EMBL" id="KB311229">
    <property type="protein sequence ID" value="ELT89707.1"/>
    <property type="molecule type" value="Genomic_DNA"/>
</dbReference>
<keyword evidence="4" id="KW-1185">Reference proteome</keyword>
<evidence type="ECO:0000256" key="1">
    <source>
        <dbReference type="SAM" id="MobiDB-lite"/>
    </source>
</evidence>
<dbReference type="Proteomes" id="UP000014760">
    <property type="component" value="Unassembled WGS sequence"/>
</dbReference>
<evidence type="ECO:0000313" key="2">
    <source>
        <dbReference type="EMBL" id="ELT89707.1"/>
    </source>
</evidence>
<feature type="compositionally biased region" description="Basic residues" evidence="1">
    <location>
        <begin position="10"/>
        <end position="19"/>
    </location>
</feature>
<evidence type="ECO:0000313" key="4">
    <source>
        <dbReference type="Proteomes" id="UP000014760"/>
    </source>
</evidence>
<reference evidence="3" key="3">
    <citation type="submission" date="2015-06" db="UniProtKB">
        <authorList>
            <consortium name="EnsemblMetazoa"/>
        </authorList>
    </citation>
    <scope>IDENTIFICATION</scope>
</reference>
<accession>R7TDZ9</accession>
<proteinExistence type="predicted"/>
<feature type="region of interest" description="Disordered" evidence="1">
    <location>
        <begin position="1"/>
        <end position="36"/>
    </location>
</feature>
<evidence type="ECO:0000313" key="3">
    <source>
        <dbReference type="EnsemblMetazoa" id="CapteP193700"/>
    </source>
</evidence>
<dbReference type="EnsemblMetazoa" id="CapteT193700">
    <property type="protein sequence ID" value="CapteP193700"/>
    <property type="gene ID" value="CapteG193700"/>
</dbReference>
<name>R7TDZ9_CAPTE</name>
<reference evidence="2 4" key="2">
    <citation type="journal article" date="2013" name="Nature">
        <title>Insights into bilaterian evolution from three spiralian genomes.</title>
        <authorList>
            <person name="Simakov O."/>
            <person name="Marletaz F."/>
            <person name="Cho S.J."/>
            <person name="Edsinger-Gonzales E."/>
            <person name="Havlak P."/>
            <person name="Hellsten U."/>
            <person name="Kuo D.H."/>
            <person name="Larsson T."/>
            <person name="Lv J."/>
            <person name="Arendt D."/>
            <person name="Savage R."/>
            <person name="Osoegawa K."/>
            <person name="de Jong P."/>
            <person name="Grimwood J."/>
            <person name="Chapman J.A."/>
            <person name="Shapiro H."/>
            <person name="Aerts A."/>
            <person name="Otillar R.P."/>
            <person name="Terry A.Y."/>
            <person name="Boore J.L."/>
            <person name="Grigoriev I.V."/>
            <person name="Lindberg D.R."/>
            <person name="Seaver E.C."/>
            <person name="Weisblat D.A."/>
            <person name="Putnam N.H."/>
            <person name="Rokhsar D.S."/>
        </authorList>
    </citation>
    <scope>NUCLEOTIDE SEQUENCE</scope>
    <source>
        <strain evidence="2 4">I ESC-2004</strain>
    </source>
</reference>
<sequence length="233" mass="27225">MTGEREKRAVARSKNRRQKSAQPQLPDRTLLEDERERQAVEKKVLEEERKELEEEKMKIEEERKRLAVEKVQVQKIRNKMDQKTKGRGRKRVREKASEEGIQVLGLLGFGRGKRKYLVSSKEIQRRVEEGMSSSAINALLRRTKRLNPNRFSTMTEGKVDDVVENFKEVLNKENYKELHLPFSENVRRPLEEALVKMRELFTLERSSSLQNHALAPKAFLASLEAMLATVQKQ</sequence>
<gene>
    <name evidence="2" type="ORF">CAPTEDRAFT_193700</name>
</gene>
<dbReference type="EMBL" id="AMQN01003227">
    <property type="status" value="NOT_ANNOTATED_CDS"/>
    <property type="molecule type" value="Genomic_DNA"/>
</dbReference>
<reference evidence="4" key="1">
    <citation type="submission" date="2012-12" db="EMBL/GenBank/DDBJ databases">
        <authorList>
            <person name="Hellsten U."/>
            <person name="Grimwood J."/>
            <person name="Chapman J.A."/>
            <person name="Shapiro H."/>
            <person name="Aerts A."/>
            <person name="Otillar R.P."/>
            <person name="Terry A.Y."/>
            <person name="Boore J.L."/>
            <person name="Simakov O."/>
            <person name="Marletaz F."/>
            <person name="Cho S.-J."/>
            <person name="Edsinger-Gonzales E."/>
            <person name="Havlak P."/>
            <person name="Kuo D.-H."/>
            <person name="Larsson T."/>
            <person name="Lv J."/>
            <person name="Arendt D."/>
            <person name="Savage R."/>
            <person name="Osoegawa K."/>
            <person name="de Jong P."/>
            <person name="Lindberg D.R."/>
            <person name="Seaver E.C."/>
            <person name="Weisblat D.A."/>
            <person name="Putnam N.H."/>
            <person name="Grigoriev I.V."/>
            <person name="Rokhsar D.S."/>
        </authorList>
    </citation>
    <scope>NUCLEOTIDE SEQUENCE</scope>
    <source>
        <strain evidence="4">I ESC-2004</strain>
    </source>
</reference>
<protein>
    <submittedName>
        <fullName evidence="2 3">Uncharacterized protein</fullName>
    </submittedName>
</protein>